<accession>A0A0L0SB40</accession>
<feature type="compositionally biased region" description="Basic and acidic residues" evidence="1">
    <location>
        <begin position="61"/>
        <end position="87"/>
    </location>
</feature>
<evidence type="ECO:0000313" key="2">
    <source>
        <dbReference type="EMBL" id="KNE59605.1"/>
    </source>
</evidence>
<reference evidence="3" key="2">
    <citation type="submission" date="2009-11" db="EMBL/GenBank/DDBJ databases">
        <title>The Genome Sequence of Allomyces macrogynus strain ATCC 38327.</title>
        <authorList>
            <consortium name="The Broad Institute Genome Sequencing Platform"/>
            <person name="Russ C."/>
            <person name="Cuomo C."/>
            <person name="Shea T."/>
            <person name="Young S.K."/>
            <person name="Zeng Q."/>
            <person name="Koehrsen M."/>
            <person name="Haas B."/>
            <person name="Borodovsky M."/>
            <person name="Guigo R."/>
            <person name="Alvarado L."/>
            <person name="Berlin A."/>
            <person name="Borenstein D."/>
            <person name="Chen Z."/>
            <person name="Engels R."/>
            <person name="Freedman E."/>
            <person name="Gellesch M."/>
            <person name="Goldberg J."/>
            <person name="Griggs A."/>
            <person name="Gujja S."/>
            <person name="Heiman D."/>
            <person name="Hepburn T."/>
            <person name="Howarth C."/>
            <person name="Jen D."/>
            <person name="Larson L."/>
            <person name="Lewis B."/>
            <person name="Mehta T."/>
            <person name="Park D."/>
            <person name="Pearson M."/>
            <person name="Roberts A."/>
            <person name="Saif S."/>
            <person name="Shenoy N."/>
            <person name="Sisk P."/>
            <person name="Stolte C."/>
            <person name="Sykes S."/>
            <person name="Walk T."/>
            <person name="White J."/>
            <person name="Yandava C."/>
            <person name="Burger G."/>
            <person name="Gray M.W."/>
            <person name="Holland P.W.H."/>
            <person name="King N."/>
            <person name="Lang F.B.F."/>
            <person name="Roger A.J."/>
            <person name="Ruiz-Trillo I."/>
            <person name="Lander E."/>
            <person name="Nusbaum C."/>
        </authorList>
    </citation>
    <scope>NUCLEOTIDE SEQUENCE [LARGE SCALE GENOMIC DNA]</scope>
    <source>
        <strain evidence="3">ATCC 38327</strain>
    </source>
</reference>
<organism evidence="2 3">
    <name type="scientific">Allomyces macrogynus (strain ATCC 38327)</name>
    <name type="common">Allomyces javanicus var. macrogynus</name>
    <dbReference type="NCBI Taxonomy" id="578462"/>
    <lineage>
        <taxon>Eukaryota</taxon>
        <taxon>Fungi</taxon>
        <taxon>Fungi incertae sedis</taxon>
        <taxon>Blastocladiomycota</taxon>
        <taxon>Blastocladiomycetes</taxon>
        <taxon>Blastocladiales</taxon>
        <taxon>Blastocladiaceae</taxon>
        <taxon>Allomyces</taxon>
    </lineage>
</organism>
<sequence length="402" mass="45125">MMSTSRCTQHLTYSSSISRTPSTTKRRPQRLPIRLCHLRSSRKSPRHGARPKYDAPSAADVRQRRQDAEARYLARQGEERKQRESDKWARHRFLVKQQMEVERQDRERVEGLKRQEKEEAEDSIYEWAEETRHPARAPDQGDAPTTSPPGTDADASPAAPLHPAALSTAITNDAEDDAESSDDDDPEIQALKAKYRAVQQRQAQPVSILVPDADKRPPPRPRGELTVTFTPRQLPTAARESHDAKWVAEMEEARRRRGPRQDEADALEAKARDLLRAGQTVAAVDAFSASLAIAPGRHRCLIGRSECYEQLAWHRHVVDDVDAAVALLDDMEKTHGLENVYTDVRAELAERRRLAKAAIDRELQAEREKQGMESAGRVEERVLDTAVTAADEVGDVPVALSS</sequence>
<reference evidence="2 3" key="1">
    <citation type="submission" date="2009-11" db="EMBL/GenBank/DDBJ databases">
        <title>Annotation of Allomyces macrogynus ATCC 38327.</title>
        <authorList>
            <consortium name="The Broad Institute Genome Sequencing Platform"/>
            <person name="Russ C."/>
            <person name="Cuomo C."/>
            <person name="Burger G."/>
            <person name="Gray M.W."/>
            <person name="Holland P.W.H."/>
            <person name="King N."/>
            <person name="Lang F.B.F."/>
            <person name="Roger A.J."/>
            <person name="Ruiz-Trillo I."/>
            <person name="Young S.K."/>
            <person name="Zeng Q."/>
            <person name="Gargeya S."/>
            <person name="Fitzgerald M."/>
            <person name="Haas B."/>
            <person name="Abouelleil A."/>
            <person name="Alvarado L."/>
            <person name="Arachchi H.M."/>
            <person name="Berlin A."/>
            <person name="Chapman S.B."/>
            <person name="Gearin G."/>
            <person name="Goldberg J."/>
            <person name="Griggs A."/>
            <person name="Gujja S."/>
            <person name="Hansen M."/>
            <person name="Heiman D."/>
            <person name="Howarth C."/>
            <person name="Larimer J."/>
            <person name="Lui A."/>
            <person name="MacDonald P.J.P."/>
            <person name="McCowen C."/>
            <person name="Montmayeur A."/>
            <person name="Murphy C."/>
            <person name="Neiman D."/>
            <person name="Pearson M."/>
            <person name="Priest M."/>
            <person name="Roberts A."/>
            <person name="Saif S."/>
            <person name="Shea T."/>
            <person name="Sisk P."/>
            <person name="Stolte C."/>
            <person name="Sykes S."/>
            <person name="Wortman J."/>
            <person name="Nusbaum C."/>
            <person name="Birren B."/>
        </authorList>
    </citation>
    <scope>NUCLEOTIDE SEQUENCE [LARGE SCALE GENOMIC DNA]</scope>
    <source>
        <strain evidence="2 3">ATCC 38327</strain>
    </source>
</reference>
<feature type="compositionally biased region" description="Acidic residues" evidence="1">
    <location>
        <begin position="118"/>
        <end position="128"/>
    </location>
</feature>
<feature type="compositionally biased region" description="Basic residues" evidence="1">
    <location>
        <begin position="36"/>
        <end position="50"/>
    </location>
</feature>
<dbReference type="eggNOG" id="KOG1124">
    <property type="taxonomic scope" value="Eukaryota"/>
</dbReference>
<dbReference type="PANTHER" id="PTHR46492:SF1">
    <property type="entry name" value="DYNEIN AXONEMAL ASSEMBLY FACTOR 4"/>
    <property type="match status" value="1"/>
</dbReference>
<name>A0A0L0SB40_ALLM3</name>
<dbReference type="InterPro" id="IPR052004">
    <property type="entry name" value="Dynein_assembly_factor_4"/>
</dbReference>
<dbReference type="VEuPathDB" id="FungiDB:AMAG_03864"/>
<dbReference type="GO" id="GO:0003341">
    <property type="term" value="P:cilium movement"/>
    <property type="evidence" value="ECO:0007669"/>
    <property type="project" value="TreeGrafter"/>
</dbReference>
<feature type="compositionally biased region" description="Basic and acidic residues" evidence="1">
    <location>
        <begin position="101"/>
        <end position="117"/>
    </location>
</feature>
<dbReference type="AlphaFoldDB" id="A0A0L0SB40"/>
<dbReference type="OrthoDB" id="10250354at2759"/>
<dbReference type="GO" id="GO:0036159">
    <property type="term" value="P:inner dynein arm assembly"/>
    <property type="evidence" value="ECO:0007669"/>
    <property type="project" value="TreeGrafter"/>
</dbReference>
<keyword evidence="3" id="KW-1185">Reference proteome</keyword>
<feature type="region of interest" description="Disordered" evidence="1">
    <location>
        <begin position="195"/>
        <end position="226"/>
    </location>
</feature>
<dbReference type="STRING" id="578462.A0A0L0SB40"/>
<evidence type="ECO:0000256" key="1">
    <source>
        <dbReference type="SAM" id="MobiDB-lite"/>
    </source>
</evidence>
<dbReference type="InterPro" id="IPR011990">
    <property type="entry name" value="TPR-like_helical_dom_sf"/>
</dbReference>
<protein>
    <submittedName>
        <fullName evidence="2">Uncharacterized protein</fullName>
    </submittedName>
</protein>
<gene>
    <name evidence="2" type="ORF">AMAG_03864</name>
</gene>
<evidence type="ECO:0000313" key="3">
    <source>
        <dbReference type="Proteomes" id="UP000054350"/>
    </source>
</evidence>
<dbReference type="GO" id="GO:0036158">
    <property type="term" value="P:outer dynein arm assembly"/>
    <property type="evidence" value="ECO:0007669"/>
    <property type="project" value="TreeGrafter"/>
</dbReference>
<feature type="compositionally biased region" description="Polar residues" evidence="1">
    <location>
        <begin position="1"/>
        <end position="23"/>
    </location>
</feature>
<feature type="region of interest" description="Disordered" evidence="1">
    <location>
        <begin position="1"/>
        <end position="87"/>
    </location>
</feature>
<dbReference type="PANTHER" id="PTHR46492">
    <property type="entry name" value="DYNEIN ASSEMBLY FACTOR 4, AXONEMAL"/>
    <property type="match status" value="1"/>
</dbReference>
<proteinExistence type="predicted"/>
<dbReference type="Proteomes" id="UP000054350">
    <property type="component" value="Unassembled WGS sequence"/>
</dbReference>
<dbReference type="Gene3D" id="1.25.40.10">
    <property type="entry name" value="Tetratricopeptide repeat domain"/>
    <property type="match status" value="1"/>
</dbReference>
<dbReference type="EMBL" id="GG745334">
    <property type="protein sequence ID" value="KNE59605.1"/>
    <property type="molecule type" value="Genomic_DNA"/>
</dbReference>
<feature type="region of interest" description="Disordered" evidence="1">
    <location>
        <begin position="101"/>
        <end position="168"/>
    </location>
</feature>
<feature type="compositionally biased region" description="Low complexity" evidence="1">
    <location>
        <begin position="152"/>
        <end position="168"/>
    </location>
</feature>
<feature type="compositionally biased region" description="Basic and acidic residues" evidence="1">
    <location>
        <begin position="212"/>
        <end position="223"/>
    </location>
</feature>
<dbReference type="SUPFAM" id="SSF48452">
    <property type="entry name" value="TPR-like"/>
    <property type="match status" value="1"/>
</dbReference>